<accession>A0A9Q7XRQ8</accession>
<dbReference type="AlphaFoldDB" id="A0A9Q7XRQ8"/>
<feature type="region of interest" description="Disordered" evidence="1">
    <location>
        <begin position="36"/>
        <end position="66"/>
    </location>
</feature>
<feature type="compositionally biased region" description="Basic residues" evidence="1">
    <location>
        <begin position="56"/>
        <end position="66"/>
    </location>
</feature>
<evidence type="ECO:0000256" key="1">
    <source>
        <dbReference type="SAM" id="MobiDB-lite"/>
    </source>
</evidence>
<geneLocation type="plasmid" evidence="3">
    <name>cbm2636_mp</name>
</geneLocation>
<evidence type="ECO:0000313" key="3">
    <source>
        <dbReference type="Proteomes" id="UP000254259"/>
    </source>
</evidence>
<reference evidence="2 3" key="1">
    <citation type="submission" date="2018-01" db="EMBL/GenBank/DDBJ databases">
        <authorList>
            <person name="Clerissi C."/>
        </authorList>
    </citation>
    <scope>NUCLEOTIDE SEQUENCE [LARGE SCALE GENOMIC DNA]</scope>
    <source>
        <strain evidence="2">Cupriavidus taiwanensis SWF 66322</strain>
        <plasmid evidence="3">cbm2636_mp</plasmid>
    </source>
</reference>
<proteinExistence type="predicted"/>
<dbReference type="Proteomes" id="UP000254259">
    <property type="component" value="Plasmid CBM2636_mp"/>
</dbReference>
<protein>
    <submittedName>
        <fullName evidence="2">Uncharacterized protein</fullName>
    </submittedName>
</protein>
<evidence type="ECO:0000313" key="2">
    <source>
        <dbReference type="EMBL" id="SPD68248.1"/>
    </source>
</evidence>
<sequence>MPGHLGITRTQIGAEPDRMLSDNVTHALITFRGWREHGSSTYSGPAGGAPPLHCDARRRQRRHRRQ</sequence>
<name>A0A9Q7XRQ8_9BURK</name>
<organism evidence="2 3">
    <name type="scientific">Cupriavidus taiwanensis</name>
    <dbReference type="NCBI Taxonomy" id="164546"/>
    <lineage>
        <taxon>Bacteria</taxon>
        <taxon>Pseudomonadati</taxon>
        <taxon>Pseudomonadota</taxon>
        <taxon>Betaproteobacteria</taxon>
        <taxon>Burkholderiales</taxon>
        <taxon>Burkholderiaceae</taxon>
        <taxon>Cupriavidus</taxon>
    </lineage>
</organism>
<dbReference type="EMBL" id="LT984814">
    <property type="protein sequence ID" value="SPD68248.1"/>
    <property type="molecule type" value="Genomic_DNA"/>
</dbReference>
<keyword evidence="2" id="KW-0614">Plasmid</keyword>
<gene>
    <name evidence="2" type="ORF">CBM2636_MP21098</name>
</gene>